<dbReference type="AlphaFoldDB" id="A0AAD6VV32"/>
<dbReference type="EMBL" id="JAQIZT010000008">
    <property type="protein sequence ID" value="KAJ6989524.1"/>
    <property type="molecule type" value="Genomic_DNA"/>
</dbReference>
<evidence type="ECO:0000313" key="2">
    <source>
        <dbReference type="EMBL" id="KAJ6989524.1"/>
    </source>
</evidence>
<reference evidence="2" key="1">
    <citation type="journal article" date="2023" name="Mol. Ecol. Resour.">
        <title>Chromosome-level genome assembly of a triploid poplar Populus alba 'Berolinensis'.</title>
        <authorList>
            <person name="Chen S."/>
            <person name="Yu Y."/>
            <person name="Wang X."/>
            <person name="Wang S."/>
            <person name="Zhang T."/>
            <person name="Zhou Y."/>
            <person name="He R."/>
            <person name="Meng N."/>
            <person name="Wang Y."/>
            <person name="Liu W."/>
            <person name="Liu Z."/>
            <person name="Liu J."/>
            <person name="Guo Q."/>
            <person name="Huang H."/>
            <person name="Sederoff R.R."/>
            <person name="Wang G."/>
            <person name="Qu G."/>
            <person name="Chen S."/>
        </authorList>
    </citation>
    <scope>NUCLEOTIDE SEQUENCE</scope>
    <source>
        <strain evidence="2">SC-2020</strain>
    </source>
</reference>
<name>A0AAD6VV32_9ROSI</name>
<evidence type="ECO:0000256" key="1">
    <source>
        <dbReference type="SAM" id="MobiDB-lite"/>
    </source>
</evidence>
<evidence type="ECO:0000313" key="3">
    <source>
        <dbReference type="Proteomes" id="UP001164929"/>
    </source>
</evidence>
<accession>A0AAD6VV32</accession>
<gene>
    <name evidence="2" type="ORF">NC653_022181</name>
</gene>
<protein>
    <submittedName>
        <fullName evidence="2">Uncharacterized protein</fullName>
    </submittedName>
</protein>
<dbReference type="Proteomes" id="UP001164929">
    <property type="component" value="Chromosome 8"/>
</dbReference>
<feature type="compositionally biased region" description="Basic residues" evidence="1">
    <location>
        <begin position="31"/>
        <end position="52"/>
    </location>
</feature>
<comment type="caution">
    <text evidence="2">The sequence shown here is derived from an EMBL/GenBank/DDBJ whole genome shotgun (WGS) entry which is preliminary data.</text>
</comment>
<feature type="region of interest" description="Disordered" evidence="1">
    <location>
        <begin position="24"/>
        <end position="60"/>
    </location>
</feature>
<organism evidence="2 3">
    <name type="scientific">Populus alba x Populus x berolinensis</name>
    <dbReference type="NCBI Taxonomy" id="444605"/>
    <lineage>
        <taxon>Eukaryota</taxon>
        <taxon>Viridiplantae</taxon>
        <taxon>Streptophyta</taxon>
        <taxon>Embryophyta</taxon>
        <taxon>Tracheophyta</taxon>
        <taxon>Spermatophyta</taxon>
        <taxon>Magnoliopsida</taxon>
        <taxon>eudicotyledons</taxon>
        <taxon>Gunneridae</taxon>
        <taxon>Pentapetalae</taxon>
        <taxon>rosids</taxon>
        <taxon>fabids</taxon>
        <taxon>Malpighiales</taxon>
        <taxon>Salicaceae</taxon>
        <taxon>Saliceae</taxon>
        <taxon>Populus</taxon>
    </lineage>
</organism>
<sequence>METGIEQGFLPERNYPERQECVSPNLMEMGRKRRQCAQTRRRNKKTQKKNRKTQPTPKAT</sequence>
<keyword evidence="3" id="KW-1185">Reference proteome</keyword>
<proteinExistence type="predicted"/>